<sequence>MKQIDDFTTISLSDELVAVVLGAGNAYDTDRHNASLLLRKANQSVLIDCGPWVTKRLLALIGPEEINEVYFTHAHPDHCLGLTTLTNWMSSNRRQQPLLIHCIAEQKPLLQTLVNFGCWPEREHTFNIEWRDIEPFGELAGYDYETAATKHSVDNRSLHLTLDENRSVFYSGDGKLTAEGAALAAQSDVVFIECEQVRPCRSHNSLEEVFILEKKPSSRWFLYHVASDQREAIAHRLLHDPHLELLQESFVHSVHK</sequence>
<protein>
    <submittedName>
        <fullName evidence="1">Metal-dependent Hydrolase of the beta-lactamase superfamily III</fullName>
    </submittedName>
</protein>
<keyword evidence="1" id="KW-0378">Hydrolase</keyword>
<dbReference type="PANTHER" id="PTHR46018:SF2">
    <property type="entry name" value="ZINC PHOSPHODIESTERASE ELAC PROTEIN 1"/>
    <property type="match status" value="1"/>
</dbReference>
<organism evidence="1 2">
    <name type="scientific">Reinekea blandensis MED297</name>
    <dbReference type="NCBI Taxonomy" id="314283"/>
    <lineage>
        <taxon>Bacteria</taxon>
        <taxon>Pseudomonadati</taxon>
        <taxon>Pseudomonadota</taxon>
        <taxon>Gammaproteobacteria</taxon>
        <taxon>Oceanospirillales</taxon>
        <taxon>Saccharospirillaceae</taxon>
        <taxon>Reinekea</taxon>
    </lineage>
</organism>
<dbReference type="SUPFAM" id="SSF56281">
    <property type="entry name" value="Metallo-hydrolase/oxidoreductase"/>
    <property type="match status" value="1"/>
</dbReference>
<dbReference type="Proteomes" id="UP000005953">
    <property type="component" value="Unassembled WGS sequence"/>
</dbReference>
<dbReference type="AlphaFoldDB" id="A4BBQ0"/>
<dbReference type="Pfam" id="PF23023">
    <property type="entry name" value="Anti-Pycsar_Apyc1"/>
    <property type="match status" value="1"/>
</dbReference>
<dbReference type="RefSeq" id="WP_008046593.1">
    <property type="nucleotide sequence ID" value="NZ_CH724153.1"/>
</dbReference>
<dbReference type="STRING" id="314283.MED297_01150"/>
<accession>A4BBQ0</accession>
<dbReference type="InterPro" id="IPR036866">
    <property type="entry name" value="RibonucZ/Hydroxyglut_hydro"/>
</dbReference>
<gene>
    <name evidence="1" type="ORF">MED297_01150</name>
</gene>
<comment type="caution">
    <text evidence="1">The sequence shown here is derived from an EMBL/GenBank/DDBJ whole genome shotgun (WGS) entry which is preliminary data.</text>
</comment>
<dbReference type="PANTHER" id="PTHR46018">
    <property type="entry name" value="ZINC PHOSPHODIESTERASE ELAC PROTEIN 1"/>
    <property type="match status" value="1"/>
</dbReference>
<dbReference type="OrthoDB" id="9803916at2"/>
<dbReference type="EMBL" id="AAOE01000004">
    <property type="protein sequence ID" value="EAR10385.1"/>
    <property type="molecule type" value="Genomic_DNA"/>
</dbReference>
<evidence type="ECO:0000313" key="1">
    <source>
        <dbReference type="EMBL" id="EAR10385.1"/>
    </source>
</evidence>
<dbReference type="HOGENOM" id="CLU_031317_3_2_6"/>
<reference evidence="1 2" key="1">
    <citation type="submission" date="2006-02" db="EMBL/GenBank/DDBJ databases">
        <authorList>
            <person name="Pinhassi J."/>
            <person name="Pedros-Alio C."/>
            <person name="Ferriera S."/>
            <person name="Johnson J."/>
            <person name="Kravitz S."/>
            <person name="Halpern A."/>
            <person name="Remington K."/>
            <person name="Beeson K."/>
            <person name="Tran B."/>
            <person name="Rogers Y.-H."/>
            <person name="Friedman R."/>
            <person name="Venter J.C."/>
        </authorList>
    </citation>
    <scope>NUCLEOTIDE SEQUENCE [LARGE SCALE GENOMIC DNA]</scope>
    <source>
        <strain evidence="1 2">MED297</strain>
    </source>
</reference>
<keyword evidence="2" id="KW-1185">Reference proteome</keyword>
<proteinExistence type="predicted"/>
<dbReference type="GO" id="GO:0042781">
    <property type="term" value="F:3'-tRNA processing endoribonuclease activity"/>
    <property type="evidence" value="ECO:0007669"/>
    <property type="project" value="TreeGrafter"/>
</dbReference>
<evidence type="ECO:0000313" key="2">
    <source>
        <dbReference type="Proteomes" id="UP000005953"/>
    </source>
</evidence>
<name>A4BBQ0_9GAMM</name>
<dbReference type="Gene3D" id="3.60.15.10">
    <property type="entry name" value="Ribonuclease Z/Hydroxyacylglutathione hydrolase-like"/>
    <property type="match status" value="1"/>
</dbReference>